<dbReference type="InterPro" id="IPR036736">
    <property type="entry name" value="ACP-like_sf"/>
</dbReference>
<evidence type="ECO:0000256" key="1">
    <source>
        <dbReference type="ARBA" id="ARBA00022450"/>
    </source>
</evidence>
<reference evidence="4 5" key="1">
    <citation type="submission" date="2020-08" db="EMBL/GenBank/DDBJ databases">
        <title>Sequencing the genomes of 1000 actinobacteria strains.</title>
        <authorList>
            <person name="Klenk H.-P."/>
        </authorList>
    </citation>
    <scope>NUCLEOTIDE SEQUENCE [LARGE SCALE GENOMIC DNA]</scope>
    <source>
        <strain evidence="4 5">DSM 43851</strain>
    </source>
</reference>
<accession>A0A7W9KPD5</accession>
<sequence length="90" mass="10231">MTEGKTGLDRRQVVETSIGVLAEMVRRPAETISEQTRLFEELGLDSVNTLELLMHLEELLRFQFDADTLEQRYLETVGTLASYVVDQAGR</sequence>
<dbReference type="PROSITE" id="PS50075">
    <property type="entry name" value="CARRIER"/>
    <property type="match status" value="1"/>
</dbReference>
<dbReference type="Pfam" id="PF00550">
    <property type="entry name" value="PP-binding"/>
    <property type="match status" value="1"/>
</dbReference>
<dbReference type="RefSeq" id="WP_184867962.1">
    <property type="nucleotide sequence ID" value="NZ_BAAAWY010000101.1"/>
</dbReference>
<organism evidence="4 5">
    <name type="scientific">Kutzneria kofuensis</name>
    <dbReference type="NCBI Taxonomy" id="103725"/>
    <lineage>
        <taxon>Bacteria</taxon>
        <taxon>Bacillati</taxon>
        <taxon>Actinomycetota</taxon>
        <taxon>Actinomycetes</taxon>
        <taxon>Pseudonocardiales</taxon>
        <taxon>Pseudonocardiaceae</taxon>
        <taxon>Kutzneria</taxon>
    </lineage>
</organism>
<dbReference type="AlphaFoldDB" id="A0A7W9KPD5"/>
<evidence type="ECO:0000259" key="3">
    <source>
        <dbReference type="PROSITE" id="PS50075"/>
    </source>
</evidence>
<dbReference type="InterPro" id="IPR006162">
    <property type="entry name" value="Ppantetheine_attach_site"/>
</dbReference>
<dbReference type="InterPro" id="IPR009081">
    <property type="entry name" value="PP-bd_ACP"/>
</dbReference>
<keyword evidence="5" id="KW-1185">Reference proteome</keyword>
<evidence type="ECO:0000313" key="4">
    <source>
        <dbReference type="EMBL" id="MBB5896278.1"/>
    </source>
</evidence>
<name>A0A7W9KPD5_9PSEU</name>
<feature type="domain" description="Carrier" evidence="3">
    <location>
        <begin position="8"/>
        <end position="88"/>
    </location>
</feature>
<protein>
    <submittedName>
        <fullName evidence="4">Acyl carrier protein</fullName>
    </submittedName>
</protein>
<dbReference type="Gene3D" id="1.10.1200.10">
    <property type="entry name" value="ACP-like"/>
    <property type="match status" value="1"/>
</dbReference>
<proteinExistence type="predicted"/>
<keyword evidence="2" id="KW-0597">Phosphoprotein</keyword>
<keyword evidence="1" id="KW-0596">Phosphopantetheine</keyword>
<comment type="caution">
    <text evidence="4">The sequence shown here is derived from an EMBL/GenBank/DDBJ whole genome shotgun (WGS) entry which is preliminary data.</text>
</comment>
<evidence type="ECO:0000313" key="5">
    <source>
        <dbReference type="Proteomes" id="UP000585638"/>
    </source>
</evidence>
<evidence type="ECO:0000256" key="2">
    <source>
        <dbReference type="ARBA" id="ARBA00022553"/>
    </source>
</evidence>
<dbReference type="PROSITE" id="PS00012">
    <property type="entry name" value="PHOSPHOPANTETHEINE"/>
    <property type="match status" value="1"/>
</dbReference>
<dbReference type="Proteomes" id="UP000585638">
    <property type="component" value="Unassembled WGS sequence"/>
</dbReference>
<dbReference type="SUPFAM" id="SSF47336">
    <property type="entry name" value="ACP-like"/>
    <property type="match status" value="1"/>
</dbReference>
<dbReference type="EMBL" id="JACHIR010000001">
    <property type="protein sequence ID" value="MBB5896278.1"/>
    <property type="molecule type" value="Genomic_DNA"/>
</dbReference>
<gene>
    <name evidence="4" type="ORF">BJ998_007474</name>
</gene>